<evidence type="ECO:0000256" key="7">
    <source>
        <dbReference type="ARBA" id="ARBA00049157"/>
    </source>
</evidence>
<evidence type="ECO:0000256" key="6">
    <source>
        <dbReference type="ARBA" id="ARBA00023239"/>
    </source>
</evidence>
<name>A0A172RYE1_9ACTN</name>
<dbReference type="PANTHER" id="PTHR32119:SF2">
    <property type="entry name" value="OROTIDINE 5'-PHOSPHATE DECARBOXYLASE"/>
    <property type="match status" value="1"/>
</dbReference>
<dbReference type="STRING" id="79604.AAY81_06005"/>
<feature type="active site" description="For OMPdecase activity" evidence="10">
    <location>
        <position position="69"/>
    </location>
</feature>
<evidence type="ECO:0000256" key="5">
    <source>
        <dbReference type="ARBA" id="ARBA00022975"/>
    </source>
</evidence>
<comment type="catalytic activity">
    <reaction evidence="7 9">
        <text>orotidine 5'-phosphate + H(+) = UMP + CO2</text>
        <dbReference type="Rhea" id="RHEA:11596"/>
        <dbReference type="ChEBI" id="CHEBI:15378"/>
        <dbReference type="ChEBI" id="CHEBI:16526"/>
        <dbReference type="ChEBI" id="CHEBI:57538"/>
        <dbReference type="ChEBI" id="CHEBI:57865"/>
        <dbReference type="EC" id="4.1.1.23"/>
    </reaction>
</comment>
<keyword evidence="14" id="KW-1185">Reference proteome</keyword>
<dbReference type="CDD" id="cd04725">
    <property type="entry name" value="OMP_decarboxylase_like"/>
    <property type="match status" value="1"/>
</dbReference>
<evidence type="ECO:0000259" key="12">
    <source>
        <dbReference type="SMART" id="SM00934"/>
    </source>
</evidence>
<evidence type="ECO:0000256" key="1">
    <source>
        <dbReference type="ARBA" id="ARBA00002356"/>
    </source>
</evidence>
<dbReference type="GO" id="GO:0004590">
    <property type="term" value="F:orotidine-5'-phosphate decarboxylase activity"/>
    <property type="evidence" value="ECO:0007669"/>
    <property type="project" value="UniProtKB-UniRule"/>
</dbReference>
<keyword evidence="6 9" id="KW-0456">Lyase</keyword>
<keyword evidence="5 9" id="KW-0665">Pyrimidine biosynthesis</keyword>
<feature type="binding site" evidence="9 11">
    <location>
        <position position="192"/>
    </location>
    <ligand>
        <name>substrate</name>
    </ligand>
</feature>
<feature type="binding site" evidence="9 11">
    <location>
        <position position="222"/>
    </location>
    <ligand>
        <name>substrate</name>
    </ligand>
</feature>
<dbReference type="Gene3D" id="3.20.20.70">
    <property type="entry name" value="Aldolase class I"/>
    <property type="match status" value="1"/>
</dbReference>
<feature type="binding site" evidence="9 11">
    <location>
        <position position="40"/>
    </location>
    <ligand>
        <name>substrate</name>
    </ligand>
</feature>
<dbReference type="GO" id="GO:0044205">
    <property type="term" value="P:'de novo' UMP biosynthetic process"/>
    <property type="evidence" value="ECO:0007669"/>
    <property type="project" value="UniProtKB-UniRule"/>
</dbReference>
<comment type="subunit">
    <text evidence="3 9">Homodimer.</text>
</comment>
<feature type="binding site" evidence="9">
    <location>
        <begin position="67"/>
        <end position="76"/>
    </location>
    <ligand>
        <name>substrate</name>
    </ligand>
</feature>
<protein>
    <recommendedName>
        <fullName evidence="9">Orotidine 5'-phosphate decarboxylase</fullName>
        <ecNumber evidence="9">4.1.1.23</ecNumber>
    </recommendedName>
    <alternativeName>
        <fullName evidence="9">OMP decarboxylase</fullName>
        <shortName evidence="9">OMPDCase</shortName>
        <shortName evidence="9">OMPdecase</shortName>
    </alternativeName>
</protein>
<feature type="binding site" evidence="9 11">
    <location>
        <position position="131"/>
    </location>
    <ligand>
        <name>substrate</name>
    </ligand>
</feature>
<gene>
    <name evidence="9" type="primary">pyrF</name>
    <name evidence="13" type="ORF">SAMN02910314_01183</name>
</gene>
<evidence type="ECO:0000256" key="11">
    <source>
        <dbReference type="PIRSR" id="PIRSR614732-2"/>
    </source>
</evidence>
<evidence type="ECO:0000256" key="2">
    <source>
        <dbReference type="ARBA" id="ARBA00004861"/>
    </source>
</evidence>
<dbReference type="RefSeq" id="WP_066662650.1">
    <property type="nucleotide sequence ID" value="NZ_CP011402.1"/>
</dbReference>
<feature type="domain" description="Orotidine 5'-phosphate decarboxylase" evidence="12">
    <location>
        <begin position="13"/>
        <end position="237"/>
    </location>
</feature>
<dbReference type="SUPFAM" id="SSF51366">
    <property type="entry name" value="Ribulose-phoshate binding barrel"/>
    <property type="match status" value="1"/>
</dbReference>
<evidence type="ECO:0000313" key="14">
    <source>
        <dbReference type="Proteomes" id="UP000182975"/>
    </source>
</evidence>
<dbReference type="Proteomes" id="UP000182975">
    <property type="component" value="Unassembled WGS sequence"/>
</dbReference>
<comment type="pathway">
    <text evidence="2 9">Pyrimidine metabolism; UMP biosynthesis via de novo pathway; UMP from orotate: step 2/2.</text>
</comment>
<feature type="binding site" evidence="9 11">
    <location>
        <position position="201"/>
    </location>
    <ligand>
        <name>substrate</name>
    </ligand>
</feature>
<dbReference type="EC" id="4.1.1.23" evidence="9"/>
<dbReference type="InterPro" id="IPR011060">
    <property type="entry name" value="RibuloseP-bd_barrel"/>
</dbReference>
<feature type="active site" description="Proton donor" evidence="9">
    <location>
        <position position="69"/>
    </location>
</feature>
<dbReference type="Pfam" id="PF00215">
    <property type="entry name" value="OMPdecase"/>
    <property type="match status" value="1"/>
</dbReference>
<sequence length="244" mass="26143">MLENWKDEAPRDRIIVALDCDRARALDLADMLSGHAAWLKIGMTLFYKLGPQIVYELKERGFKIFLDLKFHDIPHQVRGAASSATHNGADMLTMHAVGGLPMMQAAVEGARTAASDFGIPEPVTLGITVLTSMNAETLATTGVTRSVEEQVRALASMAKEAGLSGVVASPLEAPILRELLGPNAFIVTPGVRPTWASKGDQSRVTTPAMAFENGASHLVIGRPITEADDPVAAFERIVSELEEA</sequence>
<proteinExistence type="inferred from homology"/>
<dbReference type="NCBIfam" id="TIGR01740">
    <property type="entry name" value="pyrF"/>
    <property type="match status" value="1"/>
</dbReference>
<dbReference type="InterPro" id="IPR001754">
    <property type="entry name" value="OMPdeCOase_dom"/>
</dbReference>
<dbReference type="InterPro" id="IPR013785">
    <property type="entry name" value="Aldolase_TIM"/>
</dbReference>
<dbReference type="InterPro" id="IPR014732">
    <property type="entry name" value="OMPdecase"/>
</dbReference>
<keyword evidence="4 9" id="KW-0210">Decarboxylase</keyword>
<comment type="function">
    <text evidence="1 9">Catalyzes the decarboxylation of orotidine 5'-monophosphate (OMP) to uridine 5'-monophosphate (UMP).</text>
</comment>
<evidence type="ECO:0000256" key="4">
    <source>
        <dbReference type="ARBA" id="ARBA00022793"/>
    </source>
</evidence>
<dbReference type="FunFam" id="3.20.20.70:FF:000015">
    <property type="entry name" value="Orotidine 5'-phosphate decarboxylase"/>
    <property type="match status" value="1"/>
</dbReference>
<organism evidence="13 14">
    <name type="scientific">Denitrobacterium detoxificans</name>
    <dbReference type="NCBI Taxonomy" id="79604"/>
    <lineage>
        <taxon>Bacteria</taxon>
        <taxon>Bacillati</taxon>
        <taxon>Actinomycetota</taxon>
        <taxon>Coriobacteriia</taxon>
        <taxon>Eggerthellales</taxon>
        <taxon>Eggerthellaceae</taxon>
        <taxon>Denitrobacterium</taxon>
    </lineage>
</organism>
<feature type="active site" description="For OMPdecase activity" evidence="10">
    <location>
        <position position="67"/>
    </location>
</feature>
<dbReference type="OrthoDB" id="9806203at2"/>
<feature type="active site" description="For OMPdecase activity" evidence="10">
    <location>
        <position position="72"/>
    </location>
</feature>
<feature type="binding site" evidence="9 11">
    <location>
        <position position="221"/>
    </location>
    <ligand>
        <name>substrate</name>
    </ligand>
</feature>
<evidence type="ECO:0000256" key="8">
    <source>
        <dbReference type="ARBA" id="ARBA00061012"/>
    </source>
</evidence>
<evidence type="ECO:0000256" key="10">
    <source>
        <dbReference type="PIRSR" id="PIRSR614732-1"/>
    </source>
</evidence>
<dbReference type="PATRIC" id="fig|79604.3.peg.1214"/>
<evidence type="ECO:0000256" key="3">
    <source>
        <dbReference type="ARBA" id="ARBA00011738"/>
    </source>
</evidence>
<dbReference type="GO" id="GO:0006207">
    <property type="term" value="P:'de novo' pyrimidine nucleobase biosynthetic process"/>
    <property type="evidence" value="ECO:0007669"/>
    <property type="project" value="InterPro"/>
</dbReference>
<dbReference type="GO" id="GO:0005829">
    <property type="term" value="C:cytosol"/>
    <property type="evidence" value="ECO:0007669"/>
    <property type="project" value="TreeGrafter"/>
</dbReference>
<dbReference type="UniPathway" id="UPA00070">
    <property type="reaction ID" value="UER00120"/>
</dbReference>
<dbReference type="SMART" id="SM00934">
    <property type="entry name" value="OMPdecase"/>
    <property type="match status" value="1"/>
</dbReference>
<evidence type="ECO:0000313" key="13">
    <source>
        <dbReference type="EMBL" id="SEO77832.1"/>
    </source>
</evidence>
<dbReference type="NCBIfam" id="NF001273">
    <property type="entry name" value="PRK00230.1"/>
    <property type="match status" value="1"/>
</dbReference>
<dbReference type="EMBL" id="FOEC01000006">
    <property type="protein sequence ID" value="SEO77832.1"/>
    <property type="molecule type" value="Genomic_DNA"/>
</dbReference>
<dbReference type="PANTHER" id="PTHR32119">
    <property type="entry name" value="OROTIDINE 5'-PHOSPHATE DECARBOXYLASE"/>
    <property type="match status" value="1"/>
</dbReference>
<dbReference type="AlphaFoldDB" id="A0A172RYE1"/>
<comment type="similarity">
    <text evidence="8 9">Belongs to the OMP decarboxylase family. Type 1 subfamily.</text>
</comment>
<dbReference type="InterPro" id="IPR047596">
    <property type="entry name" value="OMPdecase_bac"/>
</dbReference>
<dbReference type="KEGG" id="ddt:AAY81_06005"/>
<feature type="binding site" evidence="9 11">
    <location>
        <position position="19"/>
    </location>
    <ligand>
        <name>substrate</name>
    </ligand>
</feature>
<evidence type="ECO:0000256" key="9">
    <source>
        <dbReference type="HAMAP-Rule" id="MF_01200"/>
    </source>
</evidence>
<reference evidence="14" key="1">
    <citation type="submission" date="2016-10" db="EMBL/GenBank/DDBJ databases">
        <authorList>
            <person name="Varghese N."/>
        </authorList>
    </citation>
    <scope>NUCLEOTIDE SEQUENCE [LARGE SCALE GENOMIC DNA]</scope>
    <source>
        <strain evidence="14">DSM 21843</strain>
    </source>
</reference>
<dbReference type="HAMAP" id="MF_01200_B">
    <property type="entry name" value="OMPdecase_type1_B"/>
    <property type="match status" value="1"/>
</dbReference>
<accession>A0A172RYE1</accession>